<dbReference type="Proteomes" id="UP000196531">
    <property type="component" value="Unassembled WGS sequence"/>
</dbReference>
<sequence length="264" mass="30531">MALVEIYSIKRHYKFMNRLFITLSLFIISIAISATEIQTKCIRQHLKDAIKINKKRRPLYKALTDGKSKKLSNSLIFSEKLSLSYAFIFDLSAKKYQKRGIPLFCLDFIDMKEIADFQAGSEVPEYKYESLEKINTKEIIANIKKSLKKRSFKGVQDYMQLELKNFEEEKKYNCLAKHVLESIQRSAFLAPHYIQASEMIGMKSPKKLLENNIKIQAMSLKIFSRIDKKAAKFQEEGVSIICNDIPHIPIPSEAVIDSIYSNLK</sequence>
<proteinExistence type="predicted"/>
<protein>
    <submittedName>
        <fullName evidence="1">Uncharacterized protein</fullName>
    </submittedName>
</protein>
<accession>A0A1Y5FA96</accession>
<evidence type="ECO:0000313" key="2">
    <source>
        <dbReference type="Proteomes" id="UP000196531"/>
    </source>
</evidence>
<dbReference type="AlphaFoldDB" id="A0A1Y5FA96"/>
<gene>
    <name evidence="1" type="ORF">A9Q84_04125</name>
</gene>
<name>A0A1Y5FA96_9BACT</name>
<dbReference type="EMBL" id="MAAO01000004">
    <property type="protein sequence ID" value="OUR98610.1"/>
    <property type="molecule type" value="Genomic_DNA"/>
</dbReference>
<organism evidence="1 2">
    <name type="scientific">Halobacteriovorax marinus</name>
    <dbReference type="NCBI Taxonomy" id="97084"/>
    <lineage>
        <taxon>Bacteria</taxon>
        <taxon>Pseudomonadati</taxon>
        <taxon>Bdellovibrionota</taxon>
        <taxon>Bacteriovoracia</taxon>
        <taxon>Bacteriovoracales</taxon>
        <taxon>Halobacteriovoraceae</taxon>
        <taxon>Halobacteriovorax</taxon>
    </lineage>
</organism>
<comment type="caution">
    <text evidence="1">The sequence shown here is derived from an EMBL/GenBank/DDBJ whole genome shotgun (WGS) entry which is preliminary data.</text>
</comment>
<reference evidence="2" key="1">
    <citation type="journal article" date="2017" name="Proc. Natl. Acad. Sci. U.S.A.">
        <title>Simulation of Deepwater Horizon oil plume reveals substrate specialization within a complex community of hydrocarbon-degraders.</title>
        <authorList>
            <person name="Hu P."/>
            <person name="Dubinsky E.A."/>
            <person name="Probst A.J."/>
            <person name="Wang J."/>
            <person name="Sieber C.M.K."/>
            <person name="Tom L.M."/>
            <person name="Gardinali P."/>
            <person name="Banfield J.F."/>
            <person name="Atlas R.M."/>
            <person name="Andersen G.L."/>
        </authorList>
    </citation>
    <scope>NUCLEOTIDE SEQUENCE [LARGE SCALE GENOMIC DNA]</scope>
</reference>
<evidence type="ECO:0000313" key="1">
    <source>
        <dbReference type="EMBL" id="OUR98610.1"/>
    </source>
</evidence>